<dbReference type="Proteomes" id="UP000800096">
    <property type="component" value="Unassembled WGS sequence"/>
</dbReference>
<dbReference type="InterPro" id="IPR010730">
    <property type="entry name" value="HET"/>
</dbReference>
<evidence type="ECO:0000313" key="3">
    <source>
        <dbReference type="Proteomes" id="UP000800096"/>
    </source>
</evidence>
<dbReference type="OrthoDB" id="5386682at2759"/>
<proteinExistence type="predicted"/>
<dbReference type="InterPro" id="IPR052895">
    <property type="entry name" value="HetReg/Transcr_Mod"/>
</dbReference>
<sequence length="167" mass="18549">MLPTLNIGVLQCELTTHDFAGAPEIGYNALSYQCGPGGLPCFWIRIDDGCYQVRHNLYHFLYVAHSKILSHDDFGGSIWIDTVCIDQENLSERGHQVKQMGDIYSRAKTVLMWLGLHHSKNVDASAIGLHQLARETESFGSPVDIQMNGLARGLKNCSGTVVNPHWP</sequence>
<feature type="domain" description="Heterokaryon incompatibility" evidence="1">
    <location>
        <begin position="27"/>
        <end position="132"/>
    </location>
</feature>
<dbReference type="AlphaFoldDB" id="A0A6A5QKJ3"/>
<name>A0A6A5QKJ3_AMPQU</name>
<dbReference type="EMBL" id="ML979135">
    <property type="protein sequence ID" value="KAF1915963.1"/>
    <property type="molecule type" value="Genomic_DNA"/>
</dbReference>
<evidence type="ECO:0000259" key="1">
    <source>
        <dbReference type="Pfam" id="PF06985"/>
    </source>
</evidence>
<dbReference type="PANTHER" id="PTHR24148">
    <property type="entry name" value="ANKYRIN REPEAT DOMAIN-CONTAINING PROTEIN 39 HOMOLOG-RELATED"/>
    <property type="match status" value="1"/>
</dbReference>
<organism evidence="2 3">
    <name type="scientific">Ampelomyces quisqualis</name>
    <name type="common">Powdery mildew agent</name>
    <dbReference type="NCBI Taxonomy" id="50730"/>
    <lineage>
        <taxon>Eukaryota</taxon>
        <taxon>Fungi</taxon>
        <taxon>Dikarya</taxon>
        <taxon>Ascomycota</taxon>
        <taxon>Pezizomycotina</taxon>
        <taxon>Dothideomycetes</taxon>
        <taxon>Pleosporomycetidae</taxon>
        <taxon>Pleosporales</taxon>
        <taxon>Pleosporineae</taxon>
        <taxon>Phaeosphaeriaceae</taxon>
        <taxon>Ampelomyces</taxon>
    </lineage>
</organism>
<dbReference type="PANTHER" id="PTHR24148:SF73">
    <property type="entry name" value="HET DOMAIN PROTEIN (AFU_ORTHOLOGUE AFUA_8G01020)"/>
    <property type="match status" value="1"/>
</dbReference>
<reference evidence="2" key="1">
    <citation type="journal article" date="2020" name="Stud. Mycol.">
        <title>101 Dothideomycetes genomes: a test case for predicting lifestyles and emergence of pathogens.</title>
        <authorList>
            <person name="Haridas S."/>
            <person name="Albert R."/>
            <person name="Binder M."/>
            <person name="Bloem J."/>
            <person name="Labutti K."/>
            <person name="Salamov A."/>
            <person name="Andreopoulos B."/>
            <person name="Baker S."/>
            <person name="Barry K."/>
            <person name="Bills G."/>
            <person name="Bluhm B."/>
            <person name="Cannon C."/>
            <person name="Castanera R."/>
            <person name="Culley D."/>
            <person name="Daum C."/>
            <person name="Ezra D."/>
            <person name="Gonzalez J."/>
            <person name="Henrissat B."/>
            <person name="Kuo A."/>
            <person name="Liang C."/>
            <person name="Lipzen A."/>
            <person name="Lutzoni F."/>
            <person name="Magnuson J."/>
            <person name="Mondo S."/>
            <person name="Nolan M."/>
            <person name="Ohm R."/>
            <person name="Pangilinan J."/>
            <person name="Park H.-J."/>
            <person name="Ramirez L."/>
            <person name="Alfaro M."/>
            <person name="Sun H."/>
            <person name="Tritt A."/>
            <person name="Yoshinaga Y."/>
            <person name="Zwiers L.-H."/>
            <person name="Turgeon B."/>
            <person name="Goodwin S."/>
            <person name="Spatafora J."/>
            <person name="Crous P."/>
            <person name="Grigoriev I."/>
        </authorList>
    </citation>
    <scope>NUCLEOTIDE SEQUENCE</scope>
    <source>
        <strain evidence="2">HMLAC05119</strain>
    </source>
</reference>
<dbReference type="Pfam" id="PF06985">
    <property type="entry name" value="HET"/>
    <property type="match status" value="1"/>
</dbReference>
<protein>
    <submittedName>
        <fullName evidence="2">Heterokaryon incompatibility protein-domain-containing protein</fullName>
    </submittedName>
</protein>
<keyword evidence="3" id="KW-1185">Reference proteome</keyword>
<evidence type="ECO:0000313" key="2">
    <source>
        <dbReference type="EMBL" id="KAF1915963.1"/>
    </source>
</evidence>
<accession>A0A6A5QKJ3</accession>
<gene>
    <name evidence="2" type="ORF">BDU57DRAFT_211653</name>
</gene>